<evidence type="ECO:0000256" key="4">
    <source>
        <dbReference type="SAM" id="Phobius"/>
    </source>
</evidence>
<dbReference type="GO" id="GO:0005783">
    <property type="term" value="C:endoplasmic reticulum"/>
    <property type="evidence" value="ECO:0007669"/>
    <property type="project" value="TreeGrafter"/>
</dbReference>
<keyword evidence="4" id="KW-0812">Transmembrane</keyword>
<keyword evidence="3 4" id="KW-0472">Membrane</keyword>
<name>X6NRY3_RETFI</name>
<feature type="domain" description="DUF1736" evidence="5">
    <location>
        <begin position="82"/>
        <end position="150"/>
    </location>
</feature>
<reference evidence="6 7" key="1">
    <citation type="journal article" date="2013" name="Curr. Biol.">
        <title>The Genome of the Foraminiferan Reticulomyxa filosa.</title>
        <authorList>
            <person name="Glockner G."/>
            <person name="Hulsmann N."/>
            <person name="Schleicher M."/>
            <person name="Noegel A.A."/>
            <person name="Eichinger L."/>
            <person name="Gallinger C."/>
            <person name="Pawlowski J."/>
            <person name="Sierra R."/>
            <person name="Euteneuer U."/>
            <person name="Pillet L."/>
            <person name="Moustafa A."/>
            <person name="Platzer M."/>
            <person name="Groth M."/>
            <person name="Szafranski K."/>
            <person name="Schliwa M."/>
        </authorList>
    </citation>
    <scope>NUCLEOTIDE SEQUENCE [LARGE SCALE GENOMIC DNA]</scope>
</reference>
<dbReference type="AlphaFoldDB" id="X6NRY3"/>
<protein>
    <recommendedName>
        <fullName evidence="5">DUF1736 domain-containing protein</fullName>
    </recommendedName>
</protein>
<evidence type="ECO:0000256" key="2">
    <source>
        <dbReference type="ARBA" id="ARBA00022803"/>
    </source>
</evidence>
<dbReference type="GO" id="GO:0035269">
    <property type="term" value="P:protein O-linked glycosylation via mannose"/>
    <property type="evidence" value="ECO:0007669"/>
    <property type="project" value="TreeGrafter"/>
</dbReference>
<feature type="transmembrane region" description="Helical" evidence="4">
    <location>
        <begin position="195"/>
        <end position="221"/>
    </location>
</feature>
<feature type="transmembrane region" description="Helical" evidence="4">
    <location>
        <begin position="12"/>
        <end position="29"/>
    </location>
</feature>
<organism evidence="6 7">
    <name type="scientific">Reticulomyxa filosa</name>
    <dbReference type="NCBI Taxonomy" id="46433"/>
    <lineage>
        <taxon>Eukaryota</taxon>
        <taxon>Sar</taxon>
        <taxon>Rhizaria</taxon>
        <taxon>Retaria</taxon>
        <taxon>Foraminifera</taxon>
        <taxon>Monothalamids</taxon>
        <taxon>Reticulomyxidae</taxon>
        <taxon>Reticulomyxa</taxon>
    </lineage>
</organism>
<evidence type="ECO:0000259" key="5">
    <source>
        <dbReference type="Pfam" id="PF08409"/>
    </source>
</evidence>
<feature type="transmembrane region" description="Helical" evidence="4">
    <location>
        <begin position="49"/>
        <end position="67"/>
    </location>
</feature>
<dbReference type="OrthoDB" id="19588at2759"/>
<dbReference type="GO" id="GO:0030968">
    <property type="term" value="P:endoplasmic reticulum unfolded protein response"/>
    <property type="evidence" value="ECO:0007669"/>
    <property type="project" value="TreeGrafter"/>
</dbReference>
<dbReference type="PANTHER" id="PTHR44227">
    <property type="match status" value="1"/>
</dbReference>
<evidence type="ECO:0000313" key="7">
    <source>
        <dbReference type="Proteomes" id="UP000023152"/>
    </source>
</evidence>
<dbReference type="Pfam" id="PF08409">
    <property type="entry name" value="TMTC_DUF1736"/>
    <property type="match status" value="1"/>
</dbReference>
<accession>X6NRY3</accession>
<dbReference type="Proteomes" id="UP000023152">
    <property type="component" value="Unassembled WGS sequence"/>
</dbReference>
<comment type="caution">
    <text evidence="6">The sequence shown here is derived from an EMBL/GenBank/DDBJ whole genome shotgun (WGS) entry which is preliminary data.</text>
</comment>
<evidence type="ECO:0000256" key="3">
    <source>
        <dbReference type="ARBA" id="ARBA00023136"/>
    </source>
</evidence>
<dbReference type="EMBL" id="ASPP01006522">
    <property type="protein sequence ID" value="ETO28698.1"/>
    <property type="molecule type" value="Genomic_DNA"/>
</dbReference>
<feature type="transmembrane region" description="Helical" evidence="4">
    <location>
        <begin position="228"/>
        <end position="248"/>
    </location>
</feature>
<keyword evidence="7" id="KW-1185">Reference proteome</keyword>
<dbReference type="GO" id="GO:0000030">
    <property type="term" value="F:mannosyltransferase activity"/>
    <property type="evidence" value="ECO:0007669"/>
    <property type="project" value="TreeGrafter"/>
</dbReference>
<keyword evidence="2" id="KW-0802">TPR repeat</keyword>
<keyword evidence="1" id="KW-0677">Repeat</keyword>
<feature type="transmembrane region" description="Helical" evidence="4">
    <location>
        <begin position="260"/>
        <end position="276"/>
    </location>
</feature>
<dbReference type="InterPro" id="IPR052346">
    <property type="entry name" value="O-mannosyl-transferase_TMTC"/>
</dbReference>
<evidence type="ECO:0000256" key="1">
    <source>
        <dbReference type="ARBA" id="ARBA00022737"/>
    </source>
</evidence>
<dbReference type="InterPro" id="IPR013618">
    <property type="entry name" value="TMTC_DUF1736"/>
</dbReference>
<dbReference type="PANTHER" id="PTHR44227:SF3">
    <property type="entry name" value="PROTEIN O-MANNOSYL-TRANSFERASE TMTC4"/>
    <property type="match status" value="1"/>
</dbReference>
<feature type="transmembrane region" description="Helical" evidence="4">
    <location>
        <begin position="144"/>
        <end position="166"/>
    </location>
</feature>
<feature type="non-terminal residue" evidence="6">
    <location>
        <position position="1"/>
    </location>
</feature>
<keyword evidence="4" id="KW-1133">Transmembrane helix</keyword>
<sequence length="319" mass="37003">KKKNGDNNLQESGITMAGLMIVYSGYIWLKNNWTKEGTIWTIPKSEMQMLLLRILLPLLYVGGFVYLRHKIVQSVATIGKDVFLKAENPIAFEPNRWTRIFSTAYVHSYYLRLLLFPYPLCADYSFNCIPLIETWSDARNLVSCLCYALVFIPFFGAALIILLFPFNCLFRKANVQASQKTIIAPDHDDHDRLEFSWIIFMSVLWLIVPFIPASNLFFYIGTFVAERLLYVPSIGFCMGLSLLISWLTRRMNGGEQQTKFYAWAITGGILVIYIKLTMDRNLDWRNEEVLFRAAYQVCPQSVNILQNHVTLIYLFILFF</sequence>
<gene>
    <name evidence="6" type="ORF">RFI_08425</name>
</gene>
<evidence type="ECO:0000313" key="6">
    <source>
        <dbReference type="EMBL" id="ETO28698.1"/>
    </source>
</evidence>
<proteinExistence type="predicted"/>